<reference evidence="3" key="1">
    <citation type="submission" date="2023-10" db="EMBL/GenBank/DDBJ databases">
        <title>Genome assembly of Pristionchus species.</title>
        <authorList>
            <person name="Yoshida K."/>
            <person name="Sommer R.J."/>
        </authorList>
    </citation>
    <scope>NUCLEOTIDE SEQUENCE</scope>
    <source>
        <strain evidence="3">RS5133</strain>
    </source>
</reference>
<dbReference type="GO" id="GO:0055088">
    <property type="term" value="P:lipid homeostasis"/>
    <property type="evidence" value="ECO:0007669"/>
    <property type="project" value="TreeGrafter"/>
</dbReference>
<dbReference type="Proteomes" id="UP001432322">
    <property type="component" value="Unassembled WGS sequence"/>
</dbReference>
<dbReference type="Pfam" id="PF00561">
    <property type="entry name" value="Abhydrolase_1"/>
    <property type="match status" value="1"/>
</dbReference>
<keyword evidence="4" id="KW-1185">Reference proteome</keyword>
<dbReference type="AlphaFoldDB" id="A0AAV5WF25"/>
<gene>
    <name evidence="3" type="ORF">PFISCL1PPCAC_19839</name>
</gene>
<dbReference type="SUPFAM" id="SSF53474">
    <property type="entry name" value="alpha/beta-Hydrolases"/>
    <property type="match status" value="1"/>
</dbReference>
<evidence type="ECO:0000259" key="2">
    <source>
        <dbReference type="Pfam" id="PF00561"/>
    </source>
</evidence>
<dbReference type="InterPro" id="IPR029058">
    <property type="entry name" value="AB_hydrolase_fold"/>
</dbReference>
<evidence type="ECO:0000256" key="1">
    <source>
        <dbReference type="ARBA" id="ARBA00038097"/>
    </source>
</evidence>
<feature type="domain" description="AB hydrolase-1" evidence="2">
    <location>
        <begin position="54"/>
        <end position="162"/>
    </location>
</feature>
<organism evidence="3 4">
    <name type="scientific">Pristionchus fissidentatus</name>
    <dbReference type="NCBI Taxonomy" id="1538716"/>
    <lineage>
        <taxon>Eukaryota</taxon>
        <taxon>Metazoa</taxon>
        <taxon>Ecdysozoa</taxon>
        <taxon>Nematoda</taxon>
        <taxon>Chromadorea</taxon>
        <taxon>Rhabditida</taxon>
        <taxon>Rhabditina</taxon>
        <taxon>Diplogasteromorpha</taxon>
        <taxon>Diplogasteroidea</taxon>
        <taxon>Neodiplogasteridae</taxon>
        <taxon>Pristionchus</taxon>
    </lineage>
</organism>
<dbReference type="PRINTS" id="PR00111">
    <property type="entry name" value="ABHYDROLASE"/>
</dbReference>
<accession>A0AAV5WF25</accession>
<dbReference type="GO" id="GO:0005811">
    <property type="term" value="C:lipid droplet"/>
    <property type="evidence" value="ECO:0007669"/>
    <property type="project" value="TreeGrafter"/>
</dbReference>
<dbReference type="Gene3D" id="3.40.50.1820">
    <property type="entry name" value="alpha/beta hydrolase"/>
    <property type="match status" value="1"/>
</dbReference>
<sequence length="337" mass="38436">MIESTTEQRISSLEAKIFDHFDLAPVESVITVRHCHCKIHTVSFKARKEKGNAPIVLIHGFGTGVAYWAPNIEGLAQEFDIHCFDIPGFGRSDRPDFSSDETLAELEMVSCFEDWRKEMKMDKMHIIAHSFGAFFSSSYALEHPHRVIHLVLVDPWGFPEKPLLTAKQIDPQLYMHIVSRITSYFNPFFLVRCCGSYAGRLLSILRSDIRLKYRKEGKECKDEIYEYLALCNSRHPSGEKLYKNLILSSGFAKRPMSKRFCGMDEQIKATFIYGSKTFIDPGPALEIQYQRSDTVGVQILRGAGHLVNVDVLTDFNQIVLQLFSKQAKTTTERGNEP</sequence>
<dbReference type="GO" id="GO:0042171">
    <property type="term" value="F:lysophosphatidic acid acyltransferase activity"/>
    <property type="evidence" value="ECO:0007669"/>
    <property type="project" value="TreeGrafter"/>
</dbReference>
<name>A0AAV5WF25_9BILA</name>
<proteinExistence type="inferred from homology"/>
<dbReference type="GO" id="GO:0005739">
    <property type="term" value="C:mitochondrion"/>
    <property type="evidence" value="ECO:0007669"/>
    <property type="project" value="TreeGrafter"/>
</dbReference>
<evidence type="ECO:0000313" key="4">
    <source>
        <dbReference type="Proteomes" id="UP001432322"/>
    </source>
</evidence>
<dbReference type="EMBL" id="BTSY01000005">
    <property type="protein sequence ID" value="GMT28542.1"/>
    <property type="molecule type" value="Genomic_DNA"/>
</dbReference>
<dbReference type="InterPro" id="IPR000073">
    <property type="entry name" value="AB_hydrolase_1"/>
</dbReference>
<dbReference type="PANTHER" id="PTHR42886:SF29">
    <property type="entry name" value="PUMMELIG, ISOFORM A"/>
    <property type="match status" value="1"/>
</dbReference>
<dbReference type="GO" id="GO:0006654">
    <property type="term" value="P:phosphatidic acid biosynthetic process"/>
    <property type="evidence" value="ECO:0007669"/>
    <property type="project" value="TreeGrafter"/>
</dbReference>
<protein>
    <recommendedName>
        <fullName evidence="2">AB hydrolase-1 domain-containing protein</fullName>
    </recommendedName>
</protein>
<comment type="similarity">
    <text evidence="1">Belongs to the peptidase S33 family. ABHD4/ABHD5 subfamily.</text>
</comment>
<dbReference type="GO" id="GO:0052689">
    <property type="term" value="F:carboxylic ester hydrolase activity"/>
    <property type="evidence" value="ECO:0007669"/>
    <property type="project" value="TreeGrafter"/>
</dbReference>
<evidence type="ECO:0000313" key="3">
    <source>
        <dbReference type="EMBL" id="GMT28542.1"/>
    </source>
</evidence>
<dbReference type="PANTHER" id="PTHR42886">
    <property type="entry name" value="RE40534P-RELATED"/>
    <property type="match status" value="1"/>
</dbReference>
<comment type="caution">
    <text evidence="3">The sequence shown here is derived from an EMBL/GenBank/DDBJ whole genome shotgun (WGS) entry which is preliminary data.</text>
</comment>